<accession>Q8T5F2</accession>
<dbReference type="InterPro" id="IPR009017">
    <property type="entry name" value="GFP"/>
</dbReference>
<proteinExistence type="evidence at transcript level"/>
<evidence type="ECO:0000256" key="1">
    <source>
        <dbReference type="ARBA" id="ARBA00008949"/>
    </source>
</evidence>
<dbReference type="Gene3D" id="3.30.1300.40">
    <property type="match status" value="1"/>
</dbReference>
<dbReference type="InterPro" id="IPR011584">
    <property type="entry name" value="GFP-related"/>
</dbReference>
<name>Q8T5F2_9CNID</name>
<organism evidence="5">
    <name type="scientific">Montastraea cavernosa</name>
    <name type="common">great star coral</name>
    <dbReference type="NCBI Taxonomy" id="63558"/>
    <lineage>
        <taxon>Eukaryota</taxon>
        <taxon>Metazoa</taxon>
        <taxon>Cnidaria</taxon>
        <taxon>Anthozoa</taxon>
        <taxon>Hexacorallia</taxon>
        <taxon>Scleractinia</taxon>
        <taxon>Faviina</taxon>
        <taxon>Montastraeidae</taxon>
        <taxon>Montastraea</taxon>
    </lineage>
</organism>
<evidence type="ECO:0000256" key="3">
    <source>
        <dbReference type="ARBA" id="ARBA00023223"/>
    </source>
</evidence>
<dbReference type="GO" id="GO:0008218">
    <property type="term" value="P:bioluminescence"/>
    <property type="evidence" value="ECO:0007669"/>
    <property type="project" value="UniProtKB-KW"/>
</dbReference>
<dbReference type="GO" id="GO:0006091">
    <property type="term" value="P:generation of precursor metabolites and energy"/>
    <property type="evidence" value="ECO:0007669"/>
    <property type="project" value="InterPro"/>
</dbReference>
<protein>
    <submittedName>
        <fullName evidence="5">McavFP_6</fullName>
    </submittedName>
</protein>
<dbReference type="Gene3D" id="2.40.155.10">
    <property type="entry name" value="Green fluorescent protein"/>
    <property type="match status" value="1"/>
</dbReference>
<dbReference type="EMBL" id="AY037769">
    <property type="protein sequence ID" value="AAK71335.1"/>
    <property type="molecule type" value="mRNA"/>
</dbReference>
<comment type="similarity">
    <text evidence="1">Belongs to the GFP family.</text>
</comment>
<reference evidence="5" key="1">
    <citation type="journal article" date="2002" name="Proc. Natl. Acad. Sci. U.S.A.">
        <title>Diversity and evolution of the green fluorescent protein family.</title>
        <authorList>
            <person name="Labas Y.A."/>
            <person name="Gurskaya N.G."/>
            <person name="Yanushevich Y.G."/>
            <person name="Fradkov A.F."/>
            <person name="Lukyanov K.A."/>
            <person name="Lukyanov S.A."/>
            <person name="Matz M.V."/>
        </authorList>
    </citation>
    <scope>NUCLEOTIDE SEQUENCE</scope>
</reference>
<evidence type="ECO:0000256" key="4">
    <source>
        <dbReference type="ARBA" id="ARBA00023262"/>
    </source>
</evidence>
<dbReference type="AlphaFoldDB" id="Q8T5F2"/>
<sequence length="234" mass="26744">MTSVAQEKGVIKPDMKMKLRMEGAVNGHKFVVEGDGKGKPFDGTQTMDLTVIEGAPLPFAYDILTTVFDYGNRVFAKYPEDIADYFKQTFPEGYFWERSMTYEDQGICIATNDITMMEGVDDCFAYKIRFDGVNFPANGPVMQRKTLKWEPSTEIMYARDGVLKGDVNMALLLEGGGHYRCDFKTTYKAKKVVRLPDYHFVDHRIEIVSHDKDYNKVKLHEHAEARHGLSRKAK</sequence>
<keyword evidence="2" id="KW-0157">Chromophore</keyword>
<keyword evidence="3" id="KW-0455">Luminescence</keyword>
<evidence type="ECO:0000313" key="5">
    <source>
        <dbReference type="EMBL" id="AAK71335.1"/>
    </source>
</evidence>
<dbReference type="InterPro" id="IPR000786">
    <property type="entry name" value="Green_fluorescent_prot"/>
</dbReference>
<evidence type="ECO:0000256" key="2">
    <source>
        <dbReference type="ARBA" id="ARBA00022991"/>
    </source>
</evidence>
<dbReference type="Pfam" id="PF01353">
    <property type="entry name" value="GFP"/>
    <property type="match status" value="1"/>
</dbReference>
<dbReference type="SUPFAM" id="SSF54511">
    <property type="entry name" value="GFP-like"/>
    <property type="match status" value="1"/>
</dbReference>
<keyword evidence="4" id="KW-0599">Photoprotein</keyword>
<dbReference type="PRINTS" id="PR01229">
    <property type="entry name" value="GFLUORESCENT"/>
</dbReference>